<comment type="similarity">
    <text evidence="2">Belongs to the PER33/POM33 family.</text>
</comment>
<dbReference type="GO" id="GO:0061024">
    <property type="term" value="P:membrane organization"/>
    <property type="evidence" value="ECO:0007669"/>
    <property type="project" value="TreeGrafter"/>
</dbReference>
<evidence type="ECO:0000256" key="4">
    <source>
        <dbReference type="ARBA" id="ARBA00022989"/>
    </source>
</evidence>
<keyword evidence="5 6" id="KW-0472">Membrane</keyword>
<reference evidence="7" key="1">
    <citation type="submission" date="2015-01" db="EMBL/GenBank/DDBJ databases">
        <title>The Genome Sequence of Cladophialophora bantiana CBS 173.52.</title>
        <authorList>
            <consortium name="The Broad Institute Genomics Platform"/>
            <person name="Cuomo C."/>
            <person name="de Hoog S."/>
            <person name="Gorbushina A."/>
            <person name="Stielow B."/>
            <person name="Teixiera M."/>
            <person name="Abouelleil A."/>
            <person name="Chapman S.B."/>
            <person name="Priest M."/>
            <person name="Young S.K."/>
            <person name="Wortman J."/>
            <person name="Nusbaum C."/>
            <person name="Birren B."/>
        </authorList>
    </citation>
    <scope>NUCLEOTIDE SEQUENCE [LARGE SCALE GENOMIC DNA]</scope>
    <source>
        <strain evidence="7">CBS 173.52</strain>
    </source>
</reference>
<sequence>MGAQASPNLTIFQRLILLVKTLQFAWFIGHLYLILCVLRYTSLWIHLKCYDGTARFCYRTAFISAATTYGIAVYKILCFRTRTSQKVPGSALSIAAYETVQYLALALVWLFMPQRHSALLPYFIYSIFHVAVYIRSDLIPTIQANLIQDIRTLQTNVVSTIQTNVVSTIQTEIENNVVNPLQSKLQTNLNPLQTALQTNLNLELQATLKTIPVAPAAAALVPEMVPPSDFIADKISIFVNKCYDMSMSVLAPTMISFFVPQWIYPIFYLVTRFTALPVDTSGAKAPTLDSLADNIGVFIKTYYNISMSVVTGLEISIWFSLLFSAITLQRQSWIMIVVYTGFLRARYDLSDLAQLEAKVDGFLDAQNASLTGRQAWKSAMVLTHKFYHVSDLTKYMGGDSAPKKMKQR</sequence>
<protein>
    <submittedName>
        <fullName evidence="7">Uncharacterized protein</fullName>
    </submittedName>
</protein>
<dbReference type="PANTHER" id="PTHR12703">
    <property type="entry name" value="TRANSMEMBRANE PROTEIN 33"/>
    <property type="match status" value="1"/>
</dbReference>
<dbReference type="GO" id="GO:0016020">
    <property type="term" value="C:membrane"/>
    <property type="evidence" value="ECO:0007669"/>
    <property type="project" value="UniProtKB-SubCell"/>
</dbReference>
<dbReference type="OrthoDB" id="5346094at2759"/>
<feature type="transmembrane region" description="Helical" evidence="6">
    <location>
        <begin position="21"/>
        <end position="41"/>
    </location>
</feature>
<dbReference type="GeneID" id="27698230"/>
<feature type="transmembrane region" description="Helical" evidence="6">
    <location>
        <begin position="61"/>
        <end position="79"/>
    </location>
</feature>
<proteinExistence type="inferred from homology"/>
<evidence type="ECO:0000313" key="7">
    <source>
        <dbReference type="EMBL" id="KIW93987.1"/>
    </source>
</evidence>
<name>A0A0D2G5W6_CLAB1</name>
<keyword evidence="3 6" id="KW-0812">Transmembrane</keyword>
<comment type="subcellular location">
    <subcellularLocation>
        <location evidence="1">Membrane</location>
        <topology evidence="1">Multi-pass membrane protein</topology>
    </subcellularLocation>
</comment>
<dbReference type="HOGENOM" id="CLU_778461_0_0_1"/>
<feature type="transmembrane region" description="Helical" evidence="6">
    <location>
        <begin position="91"/>
        <end position="112"/>
    </location>
</feature>
<dbReference type="GO" id="GO:0005783">
    <property type="term" value="C:endoplasmic reticulum"/>
    <property type="evidence" value="ECO:0007669"/>
    <property type="project" value="TreeGrafter"/>
</dbReference>
<evidence type="ECO:0000256" key="3">
    <source>
        <dbReference type="ARBA" id="ARBA00022692"/>
    </source>
</evidence>
<keyword evidence="4 6" id="KW-1133">Transmembrane helix</keyword>
<dbReference type="RefSeq" id="XP_016620656.1">
    <property type="nucleotide sequence ID" value="XM_016763043.1"/>
</dbReference>
<feature type="transmembrane region" description="Helical" evidence="6">
    <location>
        <begin position="118"/>
        <end position="134"/>
    </location>
</feature>
<evidence type="ECO:0000256" key="6">
    <source>
        <dbReference type="SAM" id="Phobius"/>
    </source>
</evidence>
<organism evidence="7 8">
    <name type="scientific">Cladophialophora bantiana (strain ATCC 10958 / CBS 173.52 / CDC B-1940 / NIH 8579)</name>
    <name type="common">Xylohypha bantiana</name>
    <dbReference type="NCBI Taxonomy" id="1442370"/>
    <lineage>
        <taxon>Eukaryota</taxon>
        <taxon>Fungi</taxon>
        <taxon>Dikarya</taxon>
        <taxon>Ascomycota</taxon>
        <taxon>Pezizomycotina</taxon>
        <taxon>Eurotiomycetes</taxon>
        <taxon>Chaetothyriomycetidae</taxon>
        <taxon>Chaetothyriales</taxon>
        <taxon>Herpotrichiellaceae</taxon>
        <taxon>Cladophialophora</taxon>
    </lineage>
</organism>
<feature type="transmembrane region" description="Helical" evidence="6">
    <location>
        <begin position="305"/>
        <end position="326"/>
    </location>
</feature>
<dbReference type="VEuPathDB" id="FungiDB:Z519_05302"/>
<evidence type="ECO:0000313" key="8">
    <source>
        <dbReference type="Proteomes" id="UP000053789"/>
    </source>
</evidence>
<gene>
    <name evidence="7" type="ORF">Z519_05302</name>
</gene>
<dbReference type="Pfam" id="PF03661">
    <property type="entry name" value="TMEM33_Pom33"/>
    <property type="match status" value="1"/>
</dbReference>
<dbReference type="InterPro" id="IPR005344">
    <property type="entry name" value="TMEM33/Pom33"/>
</dbReference>
<accession>A0A0D2G5W6</accession>
<feature type="transmembrane region" description="Helical" evidence="6">
    <location>
        <begin position="249"/>
        <end position="270"/>
    </location>
</feature>
<dbReference type="GO" id="GO:0071786">
    <property type="term" value="P:endoplasmic reticulum tubular network organization"/>
    <property type="evidence" value="ECO:0007669"/>
    <property type="project" value="TreeGrafter"/>
</dbReference>
<dbReference type="PANTHER" id="PTHR12703:SF4">
    <property type="entry name" value="TRANSMEMBRANE PROTEIN 33"/>
    <property type="match status" value="1"/>
</dbReference>
<dbReference type="Proteomes" id="UP000053789">
    <property type="component" value="Unassembled WGS sequence"/>
</dbReference>
<dbReference type="InterPro" id="IPR051645">
    <property type="entry name" value="PER33/POM33_regulator"/>
</dbReference>
<evidence type="ECO:0000256" key="5">
    <source>
        <dbReference type="ARBA" id="ARBA00023136"/>
    </source>
</evidence>
<evidence type="ECO:0000256" key="1">
    <source>
        <dbReference type="ARBA" id="ARBA00004141"/>
    </source>
</evidence>
<evidence type="ECO:0000256" key="2">
    <source>
        <dbReference type="ARBA" id="ARBA00007322"/>
    </source>
</evidence>
<keyword evidence="8" id="KW-1185">Reference proteome</keyword>
<dbReference type="AlphaFoldDB" id="A0A0D2G5W6"/>
<dbReference type="EMBL" id="KN846986">
    <property type="protein sequence ID" value="KIW93987.1"/>
    <property type="molecule type" value="Genomic_DNA"/>
</dbReference>